<name>A0A5R9J4S6_9PROT</name>
<dbReference type="Proteomes" id="UP000305654">
    <property type="component" value="Unassembled WGS sequence"/>
</dbReference>
<accession>A0A5R9J4S6</accession>
<gene>
    <name evidence="1" type="ORF">FE263_11355</name>
</gene>
<sequence>MNVPFTTPGLFGTRIRIGSGGILEGIVPSPSGRGVYVLPWDQVGSLCQRTIFDQQLMSRLGVLSTVSPAVVRNQTWQAAVDGLAGRPAILAAQAGLAAADTALVQAQVFLRCRLQGAPGPEAAAPLASRPSVKPQAGAAGDEAVTAFAGRHGLQEENLALALQTLASNLADLDPAGRTAGSAAGSLAGRIARLGALRDALRHDAGPAPSPRYDTRRVAALIDLLLDNVTMAMAKTAVVINMPDLIRIWMKSPEPLRAILSQPDWLLDGWDQLDAGYRLATMGRSTPVPVSRLIALLPPMPASEPRTAEMFKARQIILQESRHLTEGADDTRPGRSGHDQVARGEAVLAMLS</sequence>
<protein>
    <submittedName>
        <fullName evidence="1">Uncharacterized protein</fullName>
    </submittedName>
</protein>
<comment type="caution">
    <text evidence="1">The sequence shown here is derived from an EMBL/GenBank/DDBJ whole genome shotgun (WGS) entry which is preliminary data.</text>
</comment>
<keyword evidence="2" id="KW-1185">Reference proteome</keyword>
<dbReference type="EMBL" id="VCDI01000003">
    <property type="protein sequence ID" value="TLU72630.1"/>
    <property type="molecule type" value="Genomic_DNA"/>
</dbReference>
<evidence type="ECO:0000313" key="1">
    <source>
        <dbReference type="EMBL" id="TLU72630.1"/>
    </source>
</evidence>
<organism evidence="1 2">
    <name type="scientific">Lichenicoccus roseus</name>
    <dbReference type="NCBI Taxonomy" id="2683649"/>
    <lineage>
        <taxon>Bacteria</taxon>
        <taxon>Pseudomonadati</taxon>
        <taxon>Pseudomonadota</taxon>
        <taxon>Alphaproteobacteria</taxon>
        <taxon>Acetobacterales</taxon>
        <taxon>Acetobacteraceae</taxon>
        <taxon>Lichenicoccus</taxon>
    </lineage>
</organism>
<dbReference type="RefSeq" id="WP_138326091.1">
    <property type="nucleotide sequence ID" value="NZ_VCDI01000003.1"/>
</dbReference>
<dbReference type="AlphaFoldDB" id="A0A5R9J4S6"/>
<reference evidence="1 2" key="1">
    <citation type="submission" date="2019-05" db="EMBL/GenBank/DDBJ databases">
        <authorList>
            <person name="Pankratov T."/>
            <person name="Grouzdev D."/>
        </authorList>
    </citation>
    <scope>NUCLEOTIDE SEQUENCE [LARGE SCALE GENOMIC DNA]</scope>
    <source>
        <strain evidence="1 2">KEBCLARHB70R</strain>
    </source>
</reference>
<dbReference type="OrthoDB" id="7285430at2"/>
<proteinExistence type="predicted"/>
<evidence type="ECO:0000313" key="2">
    <source>
        <dbReference type="Proteomes" id="UP000305654"/>
    </source>
</evidence>